<reference evidence="1 2" key="1">
    <citation type="submission" date="2021-05" db="EMBL/GenBank/DDBJ databases">
        <title>Genome Assembly of Synthetic Allotetraploid Brassica napus Reveals Homoeologous Exchanges between Subgenomes.</title>
        <authorList>
            <person name="Davis J.T."/>
        </authorList>
    </citation>
    <scope>NUCLEOTIDE SEQUENCE [LARGE SCALE GENOMIC DNA]</scope>
    <source>
        <strain evidence="2">cv. Da-Ae</strain>
        <tissue evidence="1">Seedling</tissue>
    </source>
</reference>
<keyword evidence="2" id="KW-1185">Reference proteome</keyword>
<protein>
    <submittedName>
        <fullName evidence="1">Uncharacterized protein</fullName>
    </submittedName>
</protein>
<sequence>MSGRVSVPAVRAVTRKVCLPLEEDSSGPFCITTTTALSSASNSASLRCFLFWTFLLSKPLS</sequence>
<evidence type="ECO:0000313" key="1">
    <source>
        <dbReference type="EMBL" id="KAH0929496.1"/>
    </source>
</evidence>
<evidence type="ECO:0000313" key="2">
    <source>
        <dbReference type="Proteomes" id="UP000824890"/>
    </source>
</evidence>
<dbReference type="Proteomes" id="UP000824890">
    <property type="component" value="Unassembled WGS sequence"/>
</dbReference>
<organism evidence="1 2">
    <name type="scientific">Brassica napus</name>
    <name type="common">Rape</name>
    <dbReference type="NCBI Taxonomy" id="3708"/>
    <lineage>
        <taxon>Eukaryota</taxon>
        <taxon>Viridiplantae</taxon>
        <taxon>Streptophyta</taxon>
        <taxon>Embryophyta</taxon>
        <taxon>Tracheophyta</taxon>
        <taxon>Spermatophyta</taxon>
        <taxon>Magnoliopsida</taxon>
        <taxon>eudicotyledons</taxon>
        <taxon>Gunneridae</taxon>
        <taxon>Pentapetalae</taxon>
        <taxon>rosids</taxon>
        <taxon>malvids</taxon>
        <taxon>Brassicales</taxon>
        <taxon>Brassicaceae</taxon>
        <taxon>Brassiceae</taxon>
        <taxon>Brassica</taxon>
    </lineage>
</organism>
<comment type="caution">
    <text evidence="1">The sequence shown here is derived from an EMBL/GenBank/DDBJ whole genome shotgun (WGS) entry which is preliminary data.</text>
</comment>
<dbReference type="EMBL" id="JAGKQM010000004">
    <property type="protein sequence ID" value="KAH0929496.1"/>
    <property type="molecule type" value="Genomic_DNA"/>
</dbReference>
<name>A0ABQ8DLY4_BRANA</name>
<proteinExistence type="predicted"/>
<accession>A0ABQ8DLY4</accession>
<gene>
    <name evidence="1" type="ORF">HID58_015223</name>
</gene>